<sequence length="159" mass="18680">MNKTMPTLIEETDWLFRKMVRKFVKERDKIKIEGIMLPGFLILNKIIQDGEQRLTDLAEELDLTSGAITALCDKLEERGLAIRKRHQEDRRITLLDITEDGLKFIKRNHNIRTSFMSVLFDGFSTEELHVQAEVFKRLAHNLEQLSHTIMKLSNENREE</sequence>
<evidence type="ECO:0000256" key="2">
    <source>
        <dbReference type="ARBA" id="ARBA00023125"/>
    </source>
</evidence>
<evidence type="ECO:0000313" key="7">
    <source>
        <dbReference type="EMBL" id="SME32523.1"/>
    </source>
</evidence>
<accession>A0A1J9XR87</accession>
<dbReference type="InterPro" id="IPR036390">
    <property type="entry name" value="WH_DNA-bd_sf"/>
</dbReference>
<evidence type="ECO:0000313" key="9">
    <source>
        <dbReference type="Proteomes" id="UP000464796"/>
    </source>
</evidence>
<dbReference type="InterPro" id="IPR000835">
    <property type="entry name" value="HTH_MarR-typ"/>
</dbReference>
<dbReference type="PANTHER" id="PTHR42756">
    <property type="entry name" value="TRANSCRIPTIONAL REGULATOR, MARR"/>
    <property type="match status" value="1"/>
</dbReference>
<evidence type="ECO:0000259" key="4">
    <source>
        <dbReference type="PROSITE" id="PS50995"/>
    </source>
</evidence>
<dbReference type="GO" id="GO:0003700">
    <property type="term" value="F:DNA-binding transcription factor activity"/>
    <property type="evidence" value="ECO:0007669"/>
    <property type="project" value="InterPro"/>
</dbReference>
<proteinExistence type="predicted"/>
<evidence type="ECO:0000256" key="1">
    <source>
        <dbReference type="ARBA" id="ARBA00023015"/>
    </source>
</evidence>
<evidence type="ECO:0000313" key="8">
    <source>
        <dbReference type="Proteomes" id="UP000194499"/>
    </source>
</evidence>
<dbReference type="AlphaFoldDB" id="A0A1J9XR87"/>
<keyword evidence="1" id="KW-0805">Transcription regulation</keyword>
<evidence type="ECO:0000313" key="5">
    <source>
        <dbReference type="EMBL" id="MDK7392914.1"/>
    </source>
</evidence>
<reference evidence="6 9" key="3">
    <citation type="submission" date="2019-07" db="EMBL/GenBank/DDBJ databases">
        <authorList>
            <person name="Yu W.S."/>
            <person name="Cheong H.-M."/>
            <person name="Choi Y."/>
            <person name="Hwang K.J."/>
            <person name="Jung K."/>
            <person name="Lee S."/>
            <person name="Choi C."/>
        </authorList>
    </citation>
    <scope>NUCLEOTIDE SEQUENCE [LARGE SCALE GENOMIC DNA]</scope>
    <source>
        <strain evidence="6 9">NCCP 15909</strain>
    </source>
</reference>
<name>A0A1J9XR87_9BACI</name>
<dbReference type="SMART" id="SM00347">
    <property type="entry name" value="HTH_MARR"/>
    <property type="match status" value="1"/>
</dbReference>
<dbReference type="Proteomes" id="UP000464796">
    <property type="component" value="Chromosome"/>
</dbReference>
<reference evidence="5" key="4">
    <citation type="submission" date="2022-11" db="EMBL/GenBank/DDBJ databases">
        <title>WGS-based characterization of Bacillus cereus isolated from food &amp; feed additives.</title>
        <authorList>
            <person name="Bogaerts B."/>
            <person name="Fraiture M.-A."/>
            <person name="Roosens N.H.C."/>
            <person name="De Keersmaecker S.C.J."/>
            <person name="Vanneste K."/>
        </authorList>
    </citation>
    <scope>NUCLEOTIDE SEQUENCE</scope>
    <source>
        <strain evidence="5">74.2</strain>
    </source>
</reference>
<dbReference type="EMBL" id="JAPNPE010000006">
    <property type="protein sequence ID" value="MDK7392914.1"/>
    <property type="molecule type" value="Genomic_DNA"/>
</dbReference>
<dbReference type="Proteomes" id="UP000194499">
    <property type="component" value="Unassembled WGS sequence"/>
</dbReference>
<dbReference type="PANTHER" id="PTHR42756:SF1">
    <property type="entry name" value="TRANSCRIPTIONAL REPRESSOR OF EMRAB OPERON"/>
    <property type="match status" value="1"/>
</dbReference>
<dbReference type="Pfam" id="PF01047">
    <property type="entry name" value="MarR"/>
    <property type="match status" value="1"/>
</dbReference>
<gene>
    <name evidence="7" type="primary">mhqR_3</name>
    <name evidence="7" type="ORF">BACERE00191_04565</name>
    <name evidence="6" type="ORF">FPL01_07235</name>
    <name evidence="5" type="ORF">OWO78_16055</name>
</gene>
<dbReference type="RefSeq" id="WP_001044425.1">
    <property type="nucleotide sequence ID" value="NZ_CP093424.1"/>
</dbReference>
<keyword evidence="3" id="KW-0804">Transcription</keyword>
<organism evidence="7 8">
    <name type="scientific">Bacillus pacificus</name>
    <dbReference type="NCBI Taxonomy" id="2026187"/>
    <lineage>
        <taxon>Bacteria</taxon>
        <taxon>Bacillati</taxon>
        <taxon>Bacillota</taxon>
        <taxon>Bacilli</taxon>
        <taxon>Bacillales</taxon>
        <taxon>Bacillaceae</taxon>
        <taxon>Bacillus</taxon>
        <taxon>Bacillus cereus group</taxon>
    </lineage>
</organism>
<protein>
    <submittedName>
        <fullName evidence="7">HTH-type transcriptional regulator MhqR</fullName>
    </submittedName>
    <submittedName>
        <fullName evidence="5">MarR family transcriptional regulator</fullName>
    </submittedName>
</protein>
<dbReference type="EMBL" id="FWZB01000046">
    <property type="protein sequence ID" value="SME32523.1"/>
    <property type="molecule type" value="Genomic_DNA"/>
</dbReference>
<evidence type="ECO:0000256" key="3">
    <source>
        <dbReference type="ARBA" id="ARBA00023163"/>
    </source>
</evidence>
<dbReference type="PROSITE" id="PS50995">
    <property type="entry name" value="HTH_MARR_2"/>
    <property type="match status" value="1"/>
</dbReference>
<dbReference type="PRINTS" id="PR00598">
    <property type="entry name" value="HTHMARR"/>
</dbReference>
<dbReference type="Gene3D" id="1.10.10.10">
    <property type="entry name" value="Winged helix-like DNA-binding domain superfamily/Winged helix DNA-binding domain"/>
    <property type="match status" value="1"/>
</dbReference>
<dbReference type="GO" id="GO:0003677">
    <property type="term" value="F:DNA binding"/>
    <property type="evidence" value="ECO:0007669"/>
    <property type="project" value="UniProtKB-KW"/>
</dbReference>
<keyword evidence="9" id="KW-1185">Reference proteome</keyword>
<dbReference type="InterPro" id="IPR036388">
    <property type="entry name" value="WH-like_DNA-bd_sf"/>
</dbReference>
<reference evidence="7" key="1">
    <citation type="submission" date="2017-04" db="EMBL/GenBank/DDBJ databases">
        <authorList>
            <person name="Afonso C.L."/>
            <person name="Miller P.J."/>
            <person name="Scott M.A."/>
            <person name="Spackman E."/>
            <person name="Goraichik I."/>
            <person name="Dimitrov K.M."/>
            <person name="Suarez D.L."/>
            <person name="Swayne D.E."/>
        </authorList>
    </citation>
    <scope>NUCLEOTIDE SEQUENCE [LARGE SCALE GENOMIC DNA]</scope>
    <source>
        <strain evidence="7">16-00191</strain>
    </source>
</reference>
<dbReference type="Proteomes" id="UP001174229">
    <property type="component" value="Unassembled WGS sequence"/>
</dbReference>
<reference evidence="8" key="2">
    <citation type="submission" date="2017-04" db="EMBL/GenBank/DDBJ databases">
        <authorList>
            <person name="Criscuolo A."/>
        </authorList>
    </citation>
    <scope>NUCLEOTIDE SEQUENCE [LARGE SCALE GENOMIC DNA]</scope>
</reference>
<dbReference type="EMBL" id="CP041979">
    <property type="protein sequence ID" value="QHH88604.1"/>
    <property type="molecule type" value="Genomic_DNA"/>
</dbReference>
<dbReference type="SUPFAM" id="SSF46785">
    <property type="entry name" value="Winged helix' DNA-binding domain"/>
    <property type="match status" value="1"/>
</dbReference>
<keyword evidence="2" id="KW-0238">DNA-binding</keyword>
<feature type="domain" description="HTH marR-type" evidence="4">
    <location>
        <begin position="1"/>
        <end position="144"/>
    </location>
</feature>
<evidence type="ECO:0000313" key="6">
    <source>
        <dbReference type="EMBL" id="QHH88604.1"/>
    </source>
</evidence>